<evidence type="ECO:0000313" key="2">
    <source>
        <dbReference type="EMBL" id="GMR42889.1"/>
    </source>
</evidence>
<feature type="non-terminal residue" evidence="2">
    <location>
        <position position="1"/>
    </location>
</feature>
<protein>
    <submittedName>
        <fullName evidence="2">Uncharacterized protein</fullName>
    </submittedName>
</protein>
<keyword evidence="1" id="KW-0472">Membrane</keyword>
<proteinExistence type="predicted"/>
<gene>
    <name evidence="2" type="ORF">PMAYCL1PPCAC_13084</name>
</gene>
<organism evidence="2 3">
    <name type="scientific">Pristionchus mayeri</name>
    <dbReference type="NCBI Taxonomy" id="1317129"/>
    <lineage>
        <taxon>Eukaryota</taxon>
        <taxon>Metazoa</taxon>
        <taxon>Ecdysozoa</taxon>
        <taxon>Nematoda</taxon>
        <taxon>Chromadorea</taxon>
        <taxon>Rhabditida</taxon>
        <taxon>Rhabditina</taxon>
        <taxon>Diplogasteromorpha</taxon>
        <taxon>Diplogasteroidea</taxon>
        <taxon>Neodiplogasteridae</taxon>
        <taxon>Pristionchus</taxon>
    </lineage>
</organism>
<reference evidence="3" key="1">
    <citation type="submission" date="2022-10" db="EMBL/GenBank/DDBJ databases">
        <title>Genome assembly of Pristionchus species.</title>
        <authorList>
            <person name="Yoshida K."/>
            <person name="Sommer R.J."/>
        </authorList>
    </citation>
    <scope>NUCLEOTIDE SEQUENCE [LARGE SCALE GENOMIC DNA]</scope>
    <source>
        <strain evidence="3">RS5460</strain>
    </source>
</reference>
<keyword evidence="3" id="KW-1185">Reference proteome</keyword>
<accession>A0AAN5CGE1</accession>
<dbReference type="EMBL" id="BTRK01000003">
    <property type="protein sequence ID" value="GMR42889.1"/>
    <property type="molecule type" value="Genomic_DNA"/>
</dbReference>
<keyword evidence="1" id="KW-1133">Transmembrane helix</keyword>
<keyword evidence="1" id="KW-0812">Transmembrane</keyword>
<name>A0AAN5CGE1_9BILA</name>
<feature type="transmembrane region" description="Helical" evidence="1">
    <location>
        <begin position="86"/>
        <end position="105"/>
    </location>
</feature>
<dbReference type="AlphaFoldDB" id="A0AAN5CGE1"/>
<dbReference type="Proteomes" id="UP001328107">
    <property type="component" value="Unassembled WGS sequence"/>
</dbReference>
<evidence type="ECO:0000256" key="1">
    <source>
        <dbReference type="SAM" id="Phobius"/>
    </source>
</evidence>
<sequence length="137" mass="15752">SCLHQSTCVCDGDKCTSDAAQVYILARMYGSILQEEKNSLSLYRYSIYAEHNNVEDSPEKYAMTHKPVKATAFNPRIHIQRQFFNHIRRIGLAIACLSFLIIVFYRRVSRLIEKLTGKKKKSARPAQPRCSREVIEA</sequence>
<evidence type="ECO:0000313" key="3">
    <source>
        <dbReference type="Proteomes" id="UP001328107"/>
    </source>
</evidence>
<comment type="caution">
    <text evidence="2">The sequence shown here is derived from an EMBL/GenBank/DDBJ whole genome shotgun (WGS) entry which is preliminary data.</text>
</comment>
<feature type="non-terminal residue" evidence="2">
    <location>
        <position position="137"/>
    </location>
</feature>